<dbReference type="SUPFAM" id="SSF50022">
    <property type="entry name" value="ISP domain"/>
    <property type="match status" value="1"/>
</dbReference>
<dbReference type="PROSITE" id="PS51296">
    <property type="entry name" value="RIESKE"/>
    <property type="match status" value="1"/>
</dbReference>
<keyword evidence="1" id="KW-0001">2Fe-2S</keyword>
<dbReference type="Gene3D" id="3.90.380.10">
    <property type="entry name" value="Naphthalene 1,2-dioxygenase Alpha Subunit, Chain A, domain 1"/>
    <property type="match status" value="1"/>
</dbReference>
<dbReference type="InterPro" id="IPR017941">
    <property type="entry name" value="Rieske_2Fe-2S"/>
</dbReference>
<dbReference type="GO" id="GO:0016491">
    <property type="term" value="F:oxidoreductase activity"/>
    <property type="evidence" value="ECO:0007669"/>
    <property type="project" value="UniProtKB-KW"/>
</dbReference>
<evidence type="ECO:0000256" key="5">
    <source>
        <dbReference type="ARBA" id="ARBA00023014"/>
    </source>
</evidence>
<reference evidence="7 8" key="1">
    <citation type="submission" date="2016-01" db="EMBL/GenBank/DDBJ databases">
        <title>Annotation of Pseudomonas oryzihabitans USDA-ARS-USMARC-56511.</title>
        <authorList>
            <person name="Harhay G.P."/>
            <person name="Harhay D.M."/>
            <person name="Smith T.P.L."/>
            <person name="Bono J.L."/>
            <person name="Heaton M.P."/>
            <person name="Clawson M.L."/>
            <person name="Chitko-Mckown C.G."/>
            <person name="Capik S.F."/>
            <person name="DeDonder K.D."/>
            <person name="Apley M.D."/>
            <person name="Lubbers B.V."/>
            <person name="White B.J."/>
            <person name="Larson R.L."/>
        </authorList>
    </citation>
    <scope>NUCLEOTIDE SEQUENCE [LARGE SCALE GENOMIC DNA]</scope>
    <source>
        <strain evidence="7 8">USDA-ARS-USMARC-56511</strain>
    </source>
</reference>
<keyword evidence="3" id="KW-0560">Oxidoreductase</keyword>
<keyword evidence="5" id="KW-0411">Iron-sulfur</keyword>
<dbReference type="KEGG" id="por:APT59_04835"/>
<evidence type="ECO:0000259" key="6">
    <source>
        <dbReference type="PROSITE" id="PS51296"/>
    </source>
</evidence>
<dbReference type="GO" id="GO:0046872">
    <property type="term" value="F:metal ion binding"/>
    <property type="evidence" value="ECO:0007669"/>
    <property type="project" value="UniProtKB-KW"/>
</dbReference>
<dbReference type="EMBL" id="CP013987">
    <property type="protein sequence ID" value="ALZ83560.1"/>
    <property type="molecule type" value="Genomic_DNA"/>
</dbReference>
<dbReference type="PANTHER" id="PTHR43756">
    <property type="entry name" value="CHOLINE MONOOXYGENASE, CHLOROPLASTIC"/>
    <property type="match status" value="1"/>
</dbReference>
<dbReference type="Gene3D" id="1.10.4100.10">
    <property type="entry name" value="2-methylcitrate dehydratase PrpD"/>
    <property type="match status" value="1"/>
</dbReference>
<dbReference type="Gene3D" id="2.102.10.10">
    <property type="entry name" value="Rieske [2Fe-2S] iron-sulphur domain"/>
    <property type="match status" value="1"/>
</dbReference>
<protein>
    <recommendedName>
        <fullName evidence="6">Rieske domain-containing protein</fullName>
    </recommendedName>
</protein>
<dbReference type="AlphaFoldDB" id="A0A0U4VWY1"/>
<organism evidence="7 8">
    <name type="scientific">Pseudomonas oryzihabitans</name>
    <dbReference type="NCBI Taxonomy" id="47885"/>
    <lineage>
        <taxon>Bacteria</taxon>
        <taxon>Pseudomonadati</taxon>
        <taxon>Pseudomonadota</taxon>
        <taxon>Gammaproteobacteria</taxon>
        <taxon>Pseudomonadales</taxon>
        <taxon>Pseudomonadaceae</taxon>
        <taxon>Pseudomonas</taxon>
    </lineage>
</organism>
<dbReference type="SUPFAM" id="SSF103378">
    <property type="entry name" value="2-methylcitrate dehydratase PrpD"/>
    <property type="match status" value="1"/>
</dbReference>
<dbReference type="Proteomes" id="UP000064137">
    <property type="component" value="Chromosome"/>
</dbReference>
<sequence>MSLYAFCQALTLDQGPRPSRAILQKSLLDILGTMAVAVSNATSQTLYGYACKHYPGGEFMSRLPFDGTPVNLLGAGWAGGFTADSLDAHEGHFTSKGHAAPRSRHCWPWPMPCTPRAAVSVAASCPKPSASATRPARALYSDPEVCRQDLEQFWHRDWIFAGHTFEIAKPGRYFTLQIGDYPVAVVRSSDGQVRAFHNACRRRGAKVCEDEQGKVAKRVCPYHRWTYEPDGSLLFAGNVNADFDGTLVAGDMVGGGSPARWERGFGLGWARGKERGGRT</sequence>
<evidence type="ECO:0000313" key="7">
    <source>
        <dbReference type="EMBL" id="ALZ83560.1"/>
    </source>
</evidence>
<keyword evidence="2" id="KW-0479">Metal-binding</keyword>
<feature type="domain" description="Rieske" evidence="6">
    <location>
        <begin position="160"/>
        <end position="232"/>
    </location>
</feature>
<name>A0A0U4VWY1_9PSED</name>
<evidence type="ECO:0000256" key="1">
    <source>
        <dbReference type="ARBA" id="ARBA00022714"/>
    </source>
</evidence>
<proteinExistence type="predicted"/>
<dbReference type="CDD" id="cd03469">
    <property type="entry name" value="Rieske_RO_Alpha_N"/>
    <property type="match status" value="1"/>
</dbReference>
<evidence type="ECO:0000256" key="4">
    <source>
        <dbReference type="ARBA" id="ARBA00023004"/>
    </source>
</evidence>
<dbReference type="InterPro" id="IPR036148">
    <property type="entry name" value="MmgE/PrpD_sf"/>
</dbReference>
<dbReference type="PANTHER" id="PTHR43756:SF5">
    <property type="entry name" value="CHOLINE MONOOXYGENASE, CHLOROPLASTIC"/>
    <property type="match status" value="1"/>
</dbReference>
<dbReference type="InterPro" id="IPR042183">
    <property type="entry name" value="MmgE/PrpD_sf_1"/>
</dbReference>
<gene>
    <name evidence="7" type="ORF">APT59_04835</name>
</gene>
<evidence type="ECO:0000256" key="3">
    <source>
        <dbReference type="ARBA" id="ARBA00023002"/>
    </source>
</evidence>
<evidence type="ECO:0000313" key="8">
    <source>
        <dbReference type="Proteomes" id="UP000064137"/>
    </source>
</evidence>
<dbReference type="Pfam" id="PF00355">
    <property type="entry name" value="Rieske"/>
    <property type="match status" value="1"/>
</dbReference>
<dbReference type="InterPro" id="IPR036922">
    <property type="entry name" value="Rieske_2Fe-2S_sf"/>
</dbReference>
<dbReference type="GO" id="GO:0016829">
    <property type="term" value="F:lyase activity"/>
    <property type="evidence" value="ECO:0007669"/>
    <property type="project" value="InterPro"/>
</dbReference>
<keyword evidence="4" id="KW-0408">Iron</keyword>
<dbReference type="PRINTS" id="PR00090">
    <property type="entry name" value="RNGDIOXGNASE"/>
</dbReference>
<dbReference type="InterPro" id="IPR001663">
    <property type="entry name" value="Rng_hydr_dOase-A"/>
</dbReference>
<accession>A0A0U4VWY1</accession>
<dbReference type="GO" id="GO:0051537">
    <property type="term" value="F:2 iron, 2 sulfur cluster binding"/>
    <property type="evidence" value="ECO:0007669"/>
    <property type="project" value="UniProtKB-KW"/>
</dbReference>
<evidence type="ECO:0000256" key="2">
    <source>
        <dbReference type="ARBA" id="ARBA00022723"/>
    </source>
</evidence>